<feature type="transmembrane region" description="Helical" evidence="6">
    <location>
        <begin position="197"/>
        <end position="218"/>
    </location>
</feature>
<protein>
    <submittedName>
        <fullName evidence="8">Drug/metabolite transporter (DMT)-like permease</fullName>
    </submittedName>
</protein>
<keyword evidence="9" id="KW-1185">Reference proteome</keyword>
<evidence type="ECO:0000256" key="4">
    <source>
        <dbReference type="ARBA" id="ARBA00022989"/>
    </source>
</evidence>
<sequence length="312" mass="33198">MRPGSSSTGLFSSFFPWFHNQAYVLLVFTTLIWGANAVAARLAVGEVSPMMLTFSRWIVCCLALGLCARQQIALHWRALLPSWRFITLMGTLGFTGFNALFYAAAHHTTAINIAIIQGTIPVLVLLGSLLFFRTRIAALQLVGVVLTLAGIVVVASGGHPAQLAELGFNVGDLWMIVACLLYSAYALGLRRRPDVPAIVFFASTAAVACLVSMPLLAAEVAMGDFFMPTVAGWALILFVGLLPSFISQITFIRAVGLIGPARAGVFLNLVPIFGPLLAVLVLGEPLSAYHAVALALVLGGIYIAETNGPRGR</sequence>
<evidence type="ECO:0000256" key="6">
    <source>
        <dbReference type="SAM" id="Phobius"/>
    </source>
</evidence>
<name>A0ABU1NA81_9BURK</name>
<dbReference type="InterPro" id="IPR037185">
    <property type="entry name" value="EmrE-like"/>
</dbReference>
<comment type="caution">
    <text evidence="8">The sequence shown here is derived from an EMBL/GenBank/DDBJ whole genome shotgun (WGS) entry which is preliminary data.</text>
</comment>
<organism evidence="8 9">
    <name type="scientific">Variovorax soli</name>
    <dbReference type="NCBI Taxonomy" id="376815"/>
    <lineage>
        <taxon>Bacteria</taxon>
        <taxon>Pseudomonadati</taxon>
        <taxon>Pseudomonadota</taxon>
        <taxon>Betaproteobacteria</taxon>
        <taxon>Burkholderiales</taxon>
        <taxon>Comamonadaceae</taxon>
        <taxon>Variovorax</taxon>
    </lineage>
</organism>
<dbReference type="PANTHER" id="PTHR32322">
    <property type="entry name" value="INNER MEMBRANE TRANSPORTER"/>
    <property type="match status" value="1"/>
</dbReference>
<comment type="similarity">
    <text evidence="2">Belongs to the EamA transporter family.</text>
</comment>
<keyword evidence="5 6" id="KW-0472">Membrane</keyword>
<feature type="transmembrane region" description="Helical" evidence="6">
    <location>
        <begin position="288"/>
        <end position="304"/>
    </location>
</feature>
<feature type="transmembrane region" description="Helical" evidence="6">
    <location>
        <begin position="80"/>
        <end position="104"/>
    </location>
</feature>
<keyword evidence="4 6" id="KW-1133">Transmembrane helix</keyword>
<feature type="transmembrane region" description="Helical" evidence="6">
    <location>
        <begin position="21"/>
        <end position="44"/>
    </location>
</feature>
<evidence type="ECO:0000256" key="2">
    <source>
        <dbReference type="ARBA" id="ARBA00007362"/>
    </source>
</evidence>
<evidence type="ECO:0000313" key="9">
    <source>
        <dbReference type="Proteomes" id="UP001184230"/>
    </source>
</evidence>
<feature type="transmembrane region" description="Helical" evidence="6">
    <location>
        <begin position="166"/>
        <end position="185"/>
    </location>
</feature>
<evidence type="ECO:0000256" key="1">
    <source>
        <dbReference type="ARBA" id="ARBA00004141"/>
    </source>
</evidence>
<dbReference type="Gene3D" id="1.10.3730.20">
    <property type="match status" value="1"/>
</dbReference>
<dbReference type="InterPro" id="IPR000620">
    <property type="entry name" value="EamA_dom"/>
</dbReference>
<feature type="transmembrane region" description="Helical" evidence="6">
    <location>
        <begin position="110"/>
        <end position="132"/>
    </location>
</feature>
<dbReference type="Proteomes" id="UP001184230">
    <property type="component" value="Unassembled WGS sequence"/>
</dbReference>
<gene>
    <name evidence="8" type="ORF">J2739_001116</name>
</gene>
<dbReference type="SUPFAM" id="SSF103481">
    <property type="entry name" value="Multidrug resistance efflux transporter EmrE"/>
    <property type="match status" value="2"/>
</dbReference>
<proteinExistence type="inferred from homology"/>
<dbReference type="RefSeq" id="WP_309899366.1">
    <property type="nucleotide sequence ID" value="NZ_JAVDRF010000002.1"/>
</dbReference>
<evidence type="ECO:0000313" key="8">
    <source>
        <dbReference type="EMBL" id="MDR6535356.1"/>
    </source>
</evidence>
<dbReference type="Pfam" id="PF00892">
    <property type="entry name" value="EamA"/>
    <property type="match status" value="2"/>
</dbReference>
<comment type="subcellular location">
    <subcellularLocation>
        <location evidence="1">Membrane</location>
        <topology evidence="1">Multi-pass membrane protein</topology>
    </subcellularLocation>
</comment>
<dbReference type="EMBL" id="JAVDRF010000002">
    <property type="protein sequence ID" value="MDR6535356.1"/>
    <property type="molecule type" value="Genomic_DNA"/>
</dbReference>
<dbReference type="InterPro" id="IPR050638">
    <property type="entry name" value="AA-Vitamin_Transporters"/>
</dbReference>
<evidence type="ECO:0000256" key="3">
    <source>
        <dbReference type="ARBA" id="ARBA00022692"/>
    </source>
</evidence>
<feature type="transmembrane region" description="Helical" evidence="6">
    <location>
        <begin position="263"/>
        <end position="282"/>
    </location>
</feature>
<evidence type="ECO:0000259" key="7">
    <source>
        <dbReference type="Pfam" id="PF00892"/>
    </source>
</evidence>
<feature type="transmembrane region" description="Helical" evidence="6">
    <location>
        <begin position="139"/>
        <end position="160"/>
    </location>
</feature>
<dbReference type="PANTHER" id="PTHR32322:SF2">
    <property type="entry name" value="EAMA DOMAIN-CONTAINING PROTEIN"/>
    <property type="match status" value="1"/>
</dbReference>
<feature type="domain" description="EamA" evidence="7">
    <location>
        <begin position="170"/>
        <end position="303"/>
    </location>
</feature>
<keyword evidence="3 6" id="KW-0812">Transmembrane</keyword>
<feature type="transmembrane region" description="Helical" evidence="6">
    <location>
        <begin position="230"/>
        <end position="251"/>
    </location>
</feature>
<feature type="domain" description="EamA" evidence="7">
    <location>
        <begin position="22"/>
        <end position="154"/>
    </location>
</feature>
<accession>A0ABU1NA81</accession>
<reference evidence="8 9" key="1">
    <citation type="submission" date="2023-07" db="EMBL/GenBank/DDBJ databases">
        <title>Sorghum-associated microbial communities from plants grown in Nebraska, USA.</title>
        <authorList>
            <person name="Schachtman D."/>
        </authorList>
    </citation>
    <scope>NUCLEOTIDE SEQUENCE [LARGE SCALE GENOMIC DNA]</scope>
    <source>
        <strain evidence="8 9">DS1781</strain>
    </source>
</reference>
<evidence type="ECO:0000256" key="5">
    <source>
        <dbReference type="ARBA" id="ARBA00023136"/>
    </source>
</evidence>